<dbReference type="InterPro" id="IPR044020">
    <property type="entry name" value="DUF5676"/>
</dbReference>
<dbReference type="PROSITE" id="PS51257">
    <property type="entry name" value="PROKAR_LIPOPROTEIN"/>
    <property type="match status" value="1"/>
</dbReference>
<proteinExistence type="predicted"/>
<reference evidence="2 3" key="1">
    <citation type="submission" date="2019-02" db="EMBL/GenBank/DDBJ databases">
        <authorList>
            <person name="Li S.-H."/>
        </authorList>
    </citation>
    <scope>NUCLEOTIDE SEQUENCE [LARGE SCALE GENOMIC DNA]</scope>
    <source>
        <strain evidence="2 3">IMCC14385</strain>
    </source>
</reference>
<evidence type="ECO:0000313" key="3">
    <source>
        <dbReference type="Proteomes" id="UP000326287"/>
    </source>
</evidence>
<gene>
    <name evidence="2" type="ORF">EY643_12250</name>
</gene>
<dbReference type="KEGG" id="halc:EY643_12250"/>
<dbReference type="AlphaFoldDB" id="A0A5P9NKJ8"/>
<organism evidence="2 3">
    <name type="scientific">Halioglobus maricola</name>
    <dbReference type="NCBI Taxonomy" id="2601894"/>
    <lineage>
        <taxon>Bacteria</taxon>
        <taxon>Pseudomonadati</taxon>
        <taxon>Pseudomonadota</taxon>
        <taxon>Gammaproteobacteria</taxon>
        <taxon>Cellvibrionales</taxon>
        <taxon>Halieaceae</taxon>
        <taxon>Halioglobus</taxon>
    </lineage>
</organism>
<feature type="transmembrane region" description="Helical" evidence="1">
    <location>
        <begin position="54"/>
        <end position="79"/>
    </location>
</feature>
<name>A0A5P9NKJ8_9GAMM</name>
<protein>
    <submittedName>
        <fullName evidence="2">Uncharacterized protein</fullName>
    </submittedName>
</protein>
<sequence>MIKTKAFSAASAVTAAILWIGCSALVAVLPEAMWKMTAQMLHVELSEVSWAMDWSGFFSGLLSWSVLAALAGALLALVYNQLSGPDA</sequence>
<dbReference type="EMBL" id="CP036422">
    <property type="protein sequence ID" value="QFU76370.1"/>
    <property type="molecule type" value="Genomic_DNA"/>
</dbReference>
<feature type="transmembrane region" description="Helical" evidence="1">
    <location>
        <begin position="12"/>
        <end position="34"/>
    </location>
</feature>
<keyword evidence="1" id="KW-0472">Membrane</keyword>
<keyword evidence="3" id="KW-1185">Reference proteome</keyword>
<keyword evidence="1" id="KW-0812">Transmembrane</keyword>
<dbReference type="RefSeq" id="WP_153239513.1">
    <property type="nucleotide sequence ID" value="NZ_CP036422.1"/>
</dbReference>
<keyword evidence="1" id="KW-1133">Transmembrane helix</keyword>
<evidence type="ECO:0000256" key="1">
    <source>
        <dbReference type="SAM" id="Phobius"/>
    </source>
</evidence>
<dbReference type="Pfam" id="PF18926">
    <property type="entry name" value="DUF5676"/>
    <property type="match status" value="1"/>
</dbReference>
<evidence type="ECO:0000313" key="2">
    <source>
        <dbReference type="EMBL" id="QFU76370.1"/>
    </source>
</evidence>
<accession>A0A5P9NKJ8</accession>
<dbReference type="Proteomes" id="UP000326287">
    <property type="component" value="Chromosome"/>
</dbReference>